<name>A0A4Q7LYS5_9MICO</name>
<comment type="caution">
    <text evidence="1">The sequence shown here is derived from an EMBL/GenBank/DDBJ whole genome shotgun (WGS) entry which is preliminary data.</text>
</comment>
<dbReference type="AlphaFoldDB" id="A0A4Q7LYS5"/>
<evidence type="ECO:0000313" key="1">
    <source>
        <dbReference type="EMBL" id="RZS59348.1"/>
    </source>
</evidence>
<keyword evidence="2" id="KW-1185">Reference proteome</keyword>
<proteinExistence type="predicted"/>
<accession>A0A4Q7LYS5</accession>
<sequence>MRMMMAGSMAQTMDMAAMQNLMEAASACEQACTMCSNSMMEMDGMARCAAMCSNCADMSNTMMRMMMRPAGMNATVMMASLEACKAMAQACMEECSSHADMSDTCRMCAMACSELVDACDAMMASMR</sequence>
<dbReference type="Gene3D" id="1.20.1270.360">
    <property type="match status" value="1"/>
</dbReference>
<dbReference type="EMBL" id="SGWW01000001">
    <property type="protein sequence ID" value="RZS59348.1"/>
    <property type="molecule type" value="Genomic_DNA"/>
</dbReference>
<dbReference type="Proteomes" id="UP000293519">
    <property type="component" value="Unassembled WGS sequence"/>
</dbReference>
<protein>
    <submittedName>
        <fullName evidence="1">Uncharacterized protein</fullName>
    </submittedName>
</protein>
<evidence type="ECO:0000313" key="2">
    <source>
        <dbReference type="Proteomes" id="UP000293519"/>
    </source>
</evidence>
<reference evidence="1 2" key="1">
    <citation type="journal article" date="2015" name="Stand. Genomic Sci.">
        <title>Genomic Encyclopedia of Bacterial and Archaeal Type Strains, Phase III: the genomes of soil and plant-associated and newly described type strains.</title>
        <authorList>
            <person name="Whitman W.B."/>
            <person name="Woyke T."/>
            <person name="Klenk H.P."/>
            <person name="Zhou Y."/>
            <person name="Lilburn T.G."/>
            <person name="Beck B.J."/>
            <person name="De Vos P."/>
            <person name="Vandamme P."/>
            <person name="Eisen J.A."/>
            <person name="Garrity G."/>
            <person name="Hugenholtz P."/>
            <person name="Kyrpides N.C."/>
        </authorList>
    </citation>
    <scope>NUCLEOTIDE SEQUENCE [LARGE SCALE GENOMIC DNA]</scope>
    <source>
        <strain evidence="1 2">CV2</strain>
    </source>
</reference>
<dbReference type="Pfam" id="PF03860">
    <property type="entry name" value="Csp"/>
    <property type="match status" value="1"/>
</dbReference>
<gene>
    <name evidence="1" type="ORF">EV141_0569</name>
</gene>
<organism evidence="1 2">
    <name type="scientific">Microcella putealis</name>
    <dbReference type="NCBI Taxonomy" id="337005"/>
    <lineage>
        <taxon>Bacteria</taxon>
        <taxon>Bacillati</taxon>
        <taxon>Actinomycetota</taxon>
        <taxon>Actinomycetes</taxon>
        <taxon>Micrococcales</taxon>
        <taxon>Microbacteriaceae</taxon>
        <taxon>Microcella</taxon>
    </lineage>
</organism>
<dbReference type="InterPro" id="IPR005560">
    <property type="entry name" value="Csp_YhjQ"/>
</dbReference>